<dbReference type="Gene3D" id="3.40.50.2300">
    <property type="match status" value="1"/>
</dbReference>
<feature type="modified residue" description="4-aspartylphosphate" evidence="1">
    <location>
        <position position="53"/>
    </location>
</feature>
<proteinExistence type="predicted"/>
<accession>A0A936K581</accession>
<sequence>MRILVVDGDGDLLQAIRRAFWKRHRAWEVLLAQTGAEAVQVLARDPVDIVIVDLGLPDMAGVDFIHQVRDLQPGAVRIALADSPLAEGQEPAEGALHRLFLKPLEPDFLLGVVESLDIEDDETNVRAIRAFVGGLGRIPSLPSLYSELVALLQREDAGMNEVARLIRRDLGVASQVLKLANSVHCASDRPVAELGRAVAMLGVDSLRSLVLFRGIISGADSPRPQGLDLEKLWFHSFEVATGVRKLVVLEGETQLADLAFSAGLLHDIGLVVLATDPAGRYRAILEQAQTSRTPLAVLEHDTYGVDHAQVGAHLLSLWGLPPSFCRPVREHHAPPSGGEGFPLSAALHLADARHGGGKTAGIFADGRWGLHPHVLNDPERFARWKACLAM</sequence>
<dbReference type="PROSITE" id="PS51833">
    <property type="entry name" value="HDOD"/>
    <property type="match status" value="1"/>
</dbReference>
<feature type="domain" description="Response regulatory" evidence="2">
    <location>
        <begin position="2"/>
        <end position="117"/>
    </location>
</feature>
<dbReference type="InterPro" id="IPR011006">
    <property type="entry name" value="CheY-like_superfamily"/>
</dbReference>
<name>A0A936K581_9BACT</name>
<dbReference type="InterPro" id="IPR052340">
    <property type="entry name" value="RNase_Y/CdgJ"/>
</dbReference>
<evidence type="ECO:0000256" key="1">
    <source>
        <dbReference type="PROSITE-ProRule" id="PRU00169"/>
    </source>
</evidence>
<comment type="caution">
    <text evidence="4">The sequence shown here is derived from an EMBL/GenBank/DDBJ whole genome shotgun (WGS) entry which is preliminary data.</text>
</comment>
<reference evidence="4 5" key="1">
    <citation type="submission" date="2020-10" db="EMBL/GenBank/DDBJ databases">
        <title>Connecting structure to function with the recovery of over 1000 high-quality activated sludge metagenome-assembled genomes encoding full-length rRNA genes using long-read sequencing.</title>
        <authorList>
            <person name="Singleton C.M."/>
            <person name="Petriglieri F."/>
            <person name="Kristensen J.M."/>
            <person name="Kirkegaard R.H."/>
            <person name="Michaelsen T.Y."/>
            <person name="Andersen M.H."/>
            <person name="Karst S.M."/>
            <person name="Dueholm M.S."/>
            <person name="Nielsen P.H."/>
            <person name="Albertsen M."/>
        </authorList>
    </citation>
    <scope>NUCLEOTIDE SEQUENCE [LARGE SCALE GENOMIC DNA]</scope>
    <source>
        <strain evidence="4">OdNE_18-Q3-R46-58_MAXAC.008</strain>
    </source>
</reference>
<dbReference type="PANTHER" id="PTHR33525">
    <property type="match status" value="1"/>
</dbReference>
<protein>
    <submittedName>
        <fullName evidence="4">HDOD domain-containing protein</fullName>
    </submittedName>
</protein>
<evidence type="ECO:0000259" key="3">
    <source>
        <dbReference type="PROSITE" id="PS51833"/>
    </source>
</evidence>
<feature type="domain" description="HDOD" evidence="3">
    <location>
        <begin position="138"/>
        <end position="334"/>
    </location>
</feature>
<keyword evidence="1" id="KW-0597">Phosphoprotein</keyword>
<dbReference type="SUPFAM" id="SSF109604">
    <property type="entry name" value="HD-domain/PDEase-like"/>
    <property type="match status" value="1"/>
</dbReference>
<dbReference type="SUPFAM" id="SSF52172">
    <property type="entry name" value="CheY-like"/>
    <property type="match status" value="1"/>
</dbReference>
<organism evidence="4 5">
    <name type="scientific">Candidatus Geothrix odensensis</name>
    <dbReference type="NCBI Taxonomy" id="2954440"/>
    <lineage>
        <taxon>Bacteria</taxon>
        <taxon>Pseudomonadati</taxon>
        <taxon>Acidobacteriota</taxon>
        <taxon>Holophagae</taxon>
        <taxon>Holophagales</taxon>
        <taxon>Holophagaceae</taxon>
        <taxon>Geothrix</taxon>
    </lineage>
</organism>
<evidence type="ECO:0000313" key="4">
    <source>
        <dbReference type="EMBL" id="MBK8572103.1"/>
    </source>
</evidence>
<dbReference type="InterPro" id="IPR001789">
    <property type="entry name" value="Sig_transdc_resp-reg_receiver"/>
</dbReference>
<dbReference type="AlphaFoldDB" id="A0A936K581"/>
<dbReference type="Pfam" id="PF00072">
    <property type="entry name" value="Response_reg"/>
    <property type="match status" value="1"/>
</dbReference>
<dbReference type="PROSITE" id="PS50110">
    <property type="entry name" value="RESPONSE_REGULATORY"/>
    <property type="match status" value="1"/>
</dbReference>
<dbReference type="InterPro" id="IPR013976">
    <property type="entry name" value="HDOD"/>
</dbReference>
<evidence type="ECO:0000259" key="2">
    <source>
        <dbReference type="PROSITE" id="PS50110"/>
    </source>
</evidence>
<dbReference type="SMART" id="SM00448">
    <property type="entry name" value="REC"/>
    <property type="match status" value="1"/>
</dbReference>
<dbReference type="EMBL" id="JADKCH010000003">
    <property type="protein sequence ID" value="MBK8572103.1"/>
    <property type="molecule type" value="Genomic_DNA"/>
</dbReference>
<dbReference type="Gene3D" id="1.10.3210.10">
    <property type="entry name" value="Hypothetical protein af1432"/>
    <property type="match status" value="1"/>
</dbReference>
<evidence type="ECO:0000313" key="5">
    <source>
        <dbReference type="Proteomes" id="UP000709959"/>
    </source>
</evidence>
<dbReference type="GO" id="GO:0000160">
    <property type="term" value="P:phosphorelay signal transduction system"/>
    <property type="evidence" value="ECO:0007669"/>
    <property type="project" value="InterPro"/>
</dbReference>
<dbReference type="Proteomes" id="UP000709959">
    <property type="component" value="Unassembled WGS sequence"/>
</dbReference>
<dbReference type="PANTHER" id="PTHR33525:SF3">
    <property type="entry name" value="RIBONUCLEASE Y"/>
    <property type="match status" value="1"/>
</dbReference>
<dbReference type="Pfam" id="PF08668">
    <property type="entry name" value="HDOD"/>
    <property type="match status" value="1"/>
</dbReference>
<gene>
    <name evidence="4" type="ORF">IPN91_05525</name>
</gene>